<dbReference type="Proteomes" id="UP000054166">
    <property type="component" value="Unassembled WGS sequence"/>
</dbReference>
<name>A0A0C3B4F3_PILCF</name>
<evidence type="ECO:0000313" key="3">
    <source>
        <dbReference type="Proteomes" id="UP000054166"/>
    </source>
</evidence>
<dbReference type="InParanoid" id="A0A0C3B4F3"/>
<dbReference type="EMBL" id="KN833158">
    <property type="protein sequence ID" value="KIM72152.1"/>
    <property type="molecule type" value="Genomic_DNA"/>
</dbReference>
<organism evidence="2 3">
    <name type="scientific">Piloderma croceum (strain F 1598)</name>
    <dbReference type="NCBI Taxonomy" id="765440"/>
    <lineage>
        <taxon>Eukaryota</taxon>
        <taxon>Fungi</taxon>
        <taxon>Dikarya</taxon>
        <taxon>Basidiomycota</taxon>
        <taxon>Agaricomycotina</taxon>
        <taxon>Agaricomycetes</taxon>
        <taxon>Agaricomycetidae</taxon>
        <taxon>Atheliales</taxon>
        <taxon>Atheliaceae</taxon>
        <taxon>Piloderma</taxon>
    </lineage>
</organism>
<dbReference type="HOGENOM" id="CLU_124232_0_0_1"/>
<reference evidence="3" key="2">
    <citation type="submission" date="2015-01" db="EMBL/GenBank/DDBJ databases">
        <title>Evolutionary Origins and Diversification of the Mycorrhizal Mutualists.</title>
        <authorList>
            <consortium name="DOE Joint Genome Institute"/>
            <consortium name="Mycorrhizal Genomics Consortium"/>
            <person name="Kohler A."/>
            <person name="Kuo A."/>
            <person name="Nagy L.G."/>
            <person name="Floudas D."/>
            <person name="Copeland A."/>
            <person name="Barry K.W."/>
            <person name="Cichocki N."/>
            <person name="Veneault-Fourrey C."/>
            <person name="LaButti K."/>
            <person name="Lindquist E.A."/>
            <person name="Lipzen A."/>
            <person name="Lundell T."/>
            <person name="Morin E."/>
            <person name="Murat C."/>
            <person name="Riley R."/>
            <person name="Ohm R."/>
            <person name="Sun H."/>
            <person name="Tunlid A."/>
            <person name="Henrissat B."/>
            <person name="Grigoriev I.V."/>
            <person name="Hibbett D.S."/>
            <person name="Martin F."/>
        </authorList>
    </citation>
    <scope>NUCLEOTIDE SEQUENCE [LARGE SCALE GENOMIC DNA]</scope>
    <source>
        <strain evidence="3">F 1598</strain>
    </source>
</reference>
<keyword evidence="3" id="KW-1185">Reference proteome</keyword>
<accession>A0A0C3B4F3</accession>
<gene>
    <name evidence="2" type="ORF">PILCRDRAFT_745776</name>
</gene>
<protein>
    <submittedName>
        <fullName evidence="2">Uncharacterized protein</fullName>
    </submittedName>
</protein>
<sequence length="175" mass="20401">MKRAWTETTQLEWTRRRDAFRERKQLPPLEELRTSDDPKDRKAYEGALSAERRCLSDRLDAHSTKAVAWPLEKPPICGYPAPFAGTLYLPDNYHQTHGESKTRFRQGDDLNYIVYAFYEQKVDSDYPGVNYVARDGICIKRHEFLGPMPHVTGFQFSENAGTARIEWWDAKAWSK</sequence>
<proteinExistence type="predicted"/>
<evidence type="ECO:0000256" key="1">
    <source>
        <dbReference type="SAM" id="MobiDB-lite"/>
    </source>
</evidence>
<evidence type="ECO:0000313" key="2">
    <source>
        <dbReference type="EMBL" id="KIM72152.1"/>
    </source>
</evidence>
<dbReference type="AlphaFoldDB" id="A0A0C3B4F3"/>
<reference evidence="2 3" key="1">
    <citation type="submission" date="2014-04" db="EMBL/GenBank/DDBJ databases">
        <authorList>
            <consortium name="DOE Joint Genome Institute"/>
            <person name="Kuo A."/>
            <person name="Tarkka M."/>
            <person name="Buscot F."/>
            <person name="Kohler A."/>
            <person name="Nagy L.G."/>
            <person name="Floudas D."/>
            <person name="Copeland A."/>
            <person name="Barry K.W."/>
            <person name="Cichocki N."/>
            <person name="Veneault-Fourrey C."/>
            <person name="LaButti K."/>
            <person name="Lindquist E.A."/>
            <person name="Lipzen A."/>
            <person name="Lundell T."/>
            <person name="Morin E."/>
            <person name="Murat C."/>
            <person name="Sun H."/>
            <person name="Tunlid A."/>
            <person name="Henrissat B."/>
            <person name="Grigoriev I.V."/>
            <person name="Hibbett D.S."/>
            <person name="Martin F."/>
            <person name="Nordberg H.P."/>
            <person name="Cantor M.N."/>
            <person name="Hua S.X."/>
        </authorList>
    </citation>
    <scope>NUCLEOTIDE SEQUENCE [LARGE SCALE GENOMIC DNA]</scope>
    <source>
        <strain evidence="2 3">F 1598</strain>
    </source>
</reference>
<dbReference type="OrthoDB" id="2737573at2759"/>
<feature type="region of interest" description="Disordered" evidence="1">
    <location>
        <begin position="24"/>
        <end position="43"/>
    </location>
</feature>